<gene>
    <name evidence="1" type="ORF">L3081_04120</name>
</gene>
<proteinExistence type="predicted"/>
<protein>
    <submittedName>
        <fullName evidence="1">Uncharacterized protein</fullName>
    </submittedName>
</protein>
<evidence type="ECO:0000313" key="2">
    <source>
        <dbReference type="Proteomes" id="UP001139646"/>
    </source>
</evidence>
<keyword evidence="2" id="KW-1185">Reference proteome</keyword>
<evidence type="ECO:0000313" key="1">
    <source>
        <dbReference type="EMBL" id="MCI2282740.1"/>
    </source>
</evidence>
<dbReference type="Gene3D" id="3.40.1160.10">
    <property type="entry name" value="Acetylglutamate kinase-like"/>
    <property type="match status" value="1"/>
</dbReference>
<dbReference type="SUPFAM" id="SSF53633">
    <property type="entry name" value="Carbamate kinase-like"/>
    <property type="match status" value="1"/>
</dbReference>
<dbReference type="InterPro" id="IPR036393">
    <property type="entry name" value="AceGlu_kinase-like_sf"/>
</dbReference>
<sequence length="46" mass="4890">MTAKVKAALQAANQLRRSIAVASWQSPEQIPSLLNGQGMGTQILPN</sequence>
<dbReference type="RefSeq" id="WP_242283687.1">
    <property type="nucleotide sequence ID" value="NZ_JAKKSL010000001.1"/>
</dbReference>
<dbReference type="EMBL" id="JAKKSL010000001">
    <property type="protein sequence ID" value="MCI2282740.1"/>
    <property type="molecule type" value="Genomic_DNA"/>
</dbReference>
<accession>A0ABS9WXL9</accession>
<comment type="caution">
    <text evidence="1">The sequence shown here is derived from an EMBL/GenBank/DDBJ whole genome shotgun (WGS) entry which is preliminary data.</text>
</comment>
<name>A0ABS9WXL9_9GAMM</name>
<reference evidence="1" key="1">
    <citation type="submission" date="2022-01" db="EMBL/GenBank/DDBJ databases">
        <title>Colwellia maritima, isolated from seawater.</title>
        <authorList>
            <person name="Kristyanto S."/>
            <person name="Jung J."/>
            <person name="Jeon C.O."/>
        </authorList>
    </citation>
    <scope>NUCLEOTIDE SEQUENCE</scope>
    <source>
        <strain evidence="1">MSW7</strain>
    </source>
</reference>
<dbReference type="Proteomes" id="UP001139646">
    <property type="component" value="Unassembled WGS sequence"/>
</dbReference>
<organism evidence="1 2">
    <name type="scientific">Colwellia maritima</name>
    <dbReference type="NCBI Taxonomy" id="2912588"/>
    <lineage>
        <taxon>Bacteria</taxon>
        <taxon>Pseudomonadati</taxon>
        <taxon>Pseudomonadota</taxon>
        <taxon>Gammaproteobacteria</taxon>
        <taxon>Alteromonadales</taxon>
        <taxon>Colwelliaceae</taxon>
        <taxon>Colwellia</taxon>
    </lineage>
</organism>